<dbReference type="OrthoDB" id="9758182at2"/>
<dbReference type="GO" id="GO:0051538">
    <property type="term" value="F:3 iron, 4 sulfur cluster binding"/>
    <property type="evidence" value="ECO:0007669"/>
    <property type="project" value="UniProtKB-KW"/>
</dbReference>
<dbReference type="EMBL" id="SDHX01000001">
    <property type="protein sequence ID" value="RXK55460.1"/>
    <property type="molecule type" value="Genomic_DNA"/>
</dbReference>
<dbReference type="PROSITE" id="PS51278">
    <property type="entry name" value="GATASE_TYPE_2"/>
    <property type="match status" value="1"/>
</dbReference>
<keyword evidence="21" id="KW-1185">Reference proteome</keyword>
<dbReference type="Pfam" id="PF00310">
    <property type="entry name" value="GATase_2"/>
    <property type="match status" value="1"/>
</dbReference>
<dbReference type="Proteomes" id="UP000290218">
    <property type="component" value="Unassembled WGS sequence"/>
</dbReference>
<evidence type="ECO:0000256" key="15">
    <source>
        <dbReference type="ARBA" id="ARBA00037898"/>
    </source>
</evidence>
<dbReference type="SUPFAM" id="SSF69336">
    <property type="entry name" value="Alpha subunit of glutamate synthase, C-terminal domain"/>
    <property type="match status" value="1"/>
</dbReference>
<dbReference type="InterPro" id="IPR036485">
    <property type="entry name" value="Glu_synth_asu_C_sf"/>
</dbReference>
<evidence type="ECO:0000256" key="18">
    <source>
        <dbReference type="ARBA" id="ARBA00079921"/>
    </source>
</evidence>
<dbReference type="GO" id="GO:0019676">
    <property type="term" value="P:ammonia assimilation cycle"/>
    <property type="evidence" value="ECO:0007669"/>
    <property type="project" value="TreeGrafter"/>
</dbReference>
<dbReference type="FunFam" id="3.60.20.10:FF:000001">
    <property type="entry name" value="Glutamate synthase, large subunit"/>
    <property type="match status" value="1"/>
</dbReference>
<feature type="domain" description="Glutamine amidotransferase type-2" evidence="19">
    <location>
        <begin position="19"/>
        <end position="415"/>
    </location>
</feature>
<comment type="similarity">
    <text evidence="3">Belongs to the glutamate synthase family.</text>
</comment>
<accession>A0A4Q1C9A3</accession>
<keyword evidence="14" id="KW-0003">3Fe-4S</keyword>
<dbReference type="Pfam" id="PF04898">
    <property type="entry name" value="Glu_syn_central"/>
    <property type="match status" value="1"/>
</dbReference>
<evidence type="ECO:0000256" key="9">
    <source>
        <dbReference type="ARBA" id="ARBA00022962"/>
    </source>
</evidence>
<protein>
    <recommendedName>
        <fullName evidence="17">Glutamate synthase [NADPH] large chain</fullName>
        <ecNumber evidence="4">1.4.1.13</ecNumber>
    </recommendedName>
    <alternativeName>
        <fullName evidence="18">Glutamate synthase subunit alpha</fullName>
    </alternativeName>
</protein>
<evidence type="ECO:0000256" key="8">
    <source>
        <dbReference type="ARBA" id="ARBA00022723"/>
    </source>
</evidence>
<sequence length="1535" mass="166018">MSKIRPSPLYNPEFEHDACGVGFVARITGERSHDVLARALGALKALAHRGAIDADAITGDGAGVLTQLPYEIFREHFETQKKTAPADNELGVGMIFLPRGNDLAQAHARKIVIEAVKEEGLAFLGWREVPVDISILGRKAAESVPVIAQALVARLEELTEEEFERKLFLAHMVAERRCLAARIDGFYVCSFSCRTIVYKGLLNAPQVRKFYPDLRRKDYRTAFALFHQRYSTNTFPTWHLAQPFRALAHNGEINTIRGNRVRMDARERSMAGGVWGARFADLHPIVQPGMSDSASLDNVLQTLILGGRSPLHAMMMTVPMAWEKDKALPPELRNFYRYHSHLMEPWDGPAALVFTDGRFVAASLDRNGLRPARYKVYDDGYFVLASEAGVVADLPGKVVESGRLGPGRMIAVDLKANKLLKDAEIKAAVVAEAHFNYGEWCDKHLVNLHKFAETYTKKVAESAVPFTPAPAALDQQLAFGYDLDELELIFAPLAEGQEPVGSMGDDTPLAVLSRRPRLLYQYFKQLFAQVTNPPIDSIREKSVMSIQSGIGGRLNLFENQPDFDGLVTLDTPVLLDHELTALSEISFLRGRVARFSVLFDPATGSDALENALADLAKRALSVVQTHGSRVIILSDRGVGRGQVAIPMLLAMGAVQTKLVNAGLRLRCDLVAETGEARDVHHIACLIGNGAAAVNPWLALATVRDLAASGKTSVPVTPAQAEQNYKSAIDAGLLKVMAKMGISTLLSYRGAHMFEALGIGNKVIEDCFKGTPSPMGGIGYRQIAEETIARHERGFPKLDPADPDQVGQATAPAMHNEGYYRVNKRGEGEFHGWNPKVVAGMHKFVRNPDAEAYKTFATTADEHAPVTLKDLLKIKFAEQPVALDEVEPIEDIRKRFTTAGMSLGALSPEAHEALAIAMNRIGGKSNSGEGGEDPKRFVVRENGDSANSAIKQVASGRFGVTAEYLSNAREIEIKMAQGAKPGEGGQLPGAKVTPLIARLRYSVPGVMLISPPPHHDIYSIEDLAQLIFDLKEVNPRAKVCVKLVASSGVGTVAAGVAKAYADVILVSGHEGGTGASPLGSIKNAGSDWVLGVAEAHQVLMMNGLRSRVVLRTDGGMKTGRDIVVAALLGAEEFNFGTSALIAAGCAMFRVCHQNTCPVGVATQREDLRAKFRGKPENVINYFNAVAEEVRRYLARLGAKTLNEVIGRVDLLEQIDDPANPKTRLINLSGVLHDPDPSGQSERYHTRERNARFGNEGTLDEAIVIEARDIITGHAAKLTGRYKVENANRDVGTYLSGQIAYARGNNALPPGTVDLQFTGSSGQSFGAFLVQGVRLRLIGEANDYVGKGMAGGEIIVHPKPVEKFIWRDNSIVGNTCLYGATGGSLFAAGRAGERFAVRNSGATAVVEGVGDHGCEYMTRGTVVVLGEVGLNFGAGMSGGLAFVYDDQGTFSDRYNPALIRPVRLEDAAESTALRRLVSLHAELTGSPHAAFLAANWPAESAKFWKVVPVPPVADMPEPVYRFEEFGAQPASAASVQT</sequence>
<dbReference type="GO" id="GO:0006537">
    <property type="term" value="P:glutamate biosynthetic process"/>
    <property type="evidence" value="ECO:0007669"/>
    <property type="project" value="UniProtKB-KW"/>
</dbReference>
<evidence type="ECO:0000256" key="3">
    <source>
        <dbReference type="ARBA" id="ARBA00009716"/>
    </source>
</evidence>
<dbReference type="Pfam" id="PF01493">
    <property type="entry name" value="GXGXG"/>
    <property type="match status" value="1"/>
</dbReference>
<evidence type="ECO:0000313" key="20">
    <source>
        <dbReference type="EMBL" id="RXK55460.1"/>
    </source>
</evidence>
<organism evidence="20 21">
    <name type="scientific">Oleiharenicola lentus</name>
    <dbReference type="NCBI Taxonomy" id="2508720"/>
    <lineage>
        <taxon>Bacteria</taxon>
        <taxon>Pseudomonadati</taxon>
        <taxon>Verrucomicrobiota</taxon>
        <taxon>Opitutia</taxon>
        <taxon>Opitutales</taxon>
        <taxon>Opitutaceae</taxon>
        <taxon>Oleiharenicola</taxon>
    </lineage>
</organism>
<dbReference type="CDD" id="cd02808">
    <property type="entry name" value="GltS_FMN"/>
    <property type="match status" value="1"/>
</dbReference>
<keyword evidence="8" id="KW-0479">Metal-binding</keyword>
<evidence type="ECO:0000256" key="17">
    <source>
        <dbReference type="ARBA" id="ARBA00072108"/>
    </source>
</evidence>
<dbReference type="PANTHER" id="PTHR11938">
    <property type="entry name" value="FAD NADPH DEHYDROGENASE/OXIDOREDUCTASE"/>
    <property type="match status" value="1"/>
</dbReference>
<keyword evidence="9" id="KW-0315">Glutamine amidotransferase</keyword>
<name>A0A4Q1C9A3_9BACT</name>
<dbReference type="CDD" id="cd00982">
    <property type="entry name" value="gltB_C"/>
    <property type="match status" value="1"/>
</dbReference>
<dbReference type="InterPro" id="IPR017932">
    <property type="entry name" value="GATase_2_dom"/>
</dbReference>
<dbReference type="NCBIfam" id="NF008730">
    <property type="entry name" value="PRK11750.1"/>
    <property type="match status" value="1"/>
</dbReference>
<dbReference type="InterPro" id="IPR029055">
    <property type="entry name" value="Ntn_hydrolases_N"/>
</dbReference>
<keyword evidence="7" id="KW-0288">FMN</keyword>
<dbReference type="CDD" id="cd00713">
    <property type="entry name" value="GltS"/>
    <property type="match status" value="1"/>
</dbReference>
<keyword evidence="12" id="KW-0411">Iron-sulfur</keyword>
<evidence type="ECO:0000259" key="19">
    <source>
        <dbReference type="PROSITE" id="PS51278"/>
    </source>
</evidence>
<comment type="catalytic activity">
    <reaction evidence="16">
        <text>2 L-glutamate + NADP(+) = L-glutamine + 2-oxoglutarate + NADPH + H(+)</text>
        <dbReference type="Rhea" id="RHEA:15501"/>
        <dbReference type="ChEBI" id="CHEBI:15378"/>
        <dbReference type="ChEBI" id="CHEBI:16810"/>
        <dbReference type="ChEBI" id="CHEBI:29985"/>
        <dbReference type="ChEBI" id="CHEBI:57783"/>
        <dbReference type="ChEBI" id="CHEBI:58349"/>
        <dbReference type="ChEBI" id="CHEBI:58359"/>
        <dbReference type="EC" id="1.4.1.13"/>
    </reaction>
</comment>
<dbReference type="SUPFAM" id="SSF56235">
    <property type="entry name" value="N-terminal nucleophile aminohydrolases (Ntn hydrolases)"/>
    <property type="match status" value="1"/>
</dbReference>
<dbReference type="EC" id="1.4.1.13" evidence="4"/>
<keyword evidence="6" id="KW-0285">Flavoprotein</keyword>
<proteinExistence type="inferred from homology"/>
<evidence type="ECO:0000256" key="7">
    <source>
        <dbReference type="ARBA" id="ARBA00022643"/>
    </source>
</evidence>
<dbReference type="Pfam" id="PF01645">
    <property type="entry name" value="Glu_synthase"/>
    <property type="match status" value="1"/>
</dbReference>
<dbReference type="GO" id="GO:0004355">
    <property type="term" value="F:glutamate synthase (NADPH) activity"/>
    <property type="evidence" value="ECO:0007669"/>
    <property type="project" value="UniProtKB-EC"/>
</dbReference>
<dbReference type="Gene3D" id="3.20.20.70">
    <property type="entry name" value="Aldolase class I"/>
    <property type="match status" value="2"/>
</dbReference>
<keyword evidence="11" id="KW-0408">Iron</keyword>
<keyword evidence="5" id="KW-0028">Amino-acid biosynthesis</keyword>
<evidence type="ECO:0000256" key="11">
    <source>
        <dbReference type="ARBA" id="ARBA00023004"/>
    </source>
</evidence>
<evidence type="ECO:0000256" key="16">
    <source>
        <dbReference type="ARBA" id="ARBA00048151"/>
    </source>
</evidence>
<dbReference type="InterPro" id="IPR013785">
    <property type="entry name" value="Aldolase_TIM"/>
</dbReference>
<evidence type="ECO:0000313" key="21">
    <source>
        <dbReference type="Proteomes" id="UP000290218"/>
    </source>
</evidence>
<dbReference type="RefSeq" id="WP_129046825.1">
    <property type="nucleotide sequence ID" value="NZ_SDHX01000001.1"/>
</dbReference>
<dbReference type="Gene3D" id="3.60.20.10">
    <property type="entry name" value="Glutamine Phosphoribosylpyrophosphate, subunit 1, domain 1"/>
    <property type="match status" value="1"/>
</dbReference>
<keyword evidence="10 20" id="KW-0560">Oxidoreductase</keyword>
<reference evidence="20 21" key="1">
    <citation type="submission" date="2019-01" db="EMBL/GenBank/DDBJ databases">
        <title>Lacunisphaera sp. strain TWA-58.</title>
        <authorList>
            <person name="Chen W.-M."/>
        </authorList>
    </citation>
    <scope>NUCLEOTIDE SEQUENCE [LARGE SCALE GENOMIC DNA]</scope>
    <source>
        <strain evidence="20 21">TWA-58</strain>
    </source>
</reference>
<evidence type="ECO:0000256" key="6">
    <source>
        <dbReference type="ARBA" id="ARBA00022630"/>
    </source>
</evidence>
<comment type="caution">
    <text evidence="20">The sequence shown here is derived from an EMBL/GenBank/DDBJ whole genome shotgun (WGS) entry which is preliminary data.</text>
</comment>
<evidence type="ECO:0000256" key="4">
    <source>
        <dbReference type="ARBA" id="ARBA00012079"/>
    </source>
</evidence>
<gene>
    <name evidence="20" type="primary">gltB</name>
    <name evidence="20" type="ORF">ESB00_06060</name>
</gene>
<evidence type="ECO:0000256" key="2">
    <source>
        <dbReference type="ARBA" id="ARBA00001927"/>
    </source>
</evidence>
<comment type="cofactor">
    <cofactor evidence="2">
        <name>[3Fe-4S] cluster</name>
        <dbReference type="ChEBI" id="CHEBI:21137"/>
    </cofactor>
</comment>
<dbReference type="InterPro" id="IPR002489">
    <property type="entry name" value="Glu_synth_asu_C"/>
</dbReference>
<evidence type="ECO:0000256" key="1">
    <source>
        <dbReference type="ARBA" id="ARBA00001917"/>
    </source>
</evidence>
<dbReference type="InterPro" id="IPR050711">
    <property type="entry name" value="ET-N_metabolism_enzyme"/>
</dbReference>
<dbReference type="Gene3D" id="2.160.20.60">
    <property type="entry name" value="Glutamate synthase, alpha subunit, C-terminal domain"/>
    <property type="match status" value="1"/>
</dbReference>
<dbReference type="InterPro" id="IPR002932">
    <property type="entry name" value="Glu_synthdom"/>
</dbReference>
<evidence type="ECO:0000256" key="5">
    <source>
        <dbReference type="ARBA" id="ARBA00022605"/>
    </source>
</evidence>
<dbReference type="GO" id="GO:0046872">
    <property type="term" value="F:metal ion binding"/>
    <property type="evidence" value="ECO:0007669"/>
    <property type="project" value="UniProtKB-KW"/>
</dbReference>
<evidence type="ECO:0000256" key="12">
    <source>
        <dbReference type="ARBA" id="ARBA00023014"/>
    </source>
</evidence>
<dbReference type="InterPro" id="IPR006982">
    <property type="entry name" value="Glu_synth_centr_N"/>
</dbReference>
<dbReference type="SUPFAM" id="SSF51395">
    <property type="entry name" value="FMN-linked oxidoreductases"/>
    <property type="match status" value="1"/>
</dbReference>
<dbReference type="PANTHER" id="PTHR11938:SF133">
    <property type="entry name" value="GLUTAMATE SYNTHASE (NADH)"/>
    <property type="match status" value="1"/>
</dbReference>
<comment type="pathway">
    <text evidence="15">Amino-acid biosynthesis; L-glutamate biosynthesis via GLT pathway; L-glutamate from 2-oxoglutarate and L-glutamine (NADP(+) route): step 1/1.</text>
</comment>
<evidence type="ECO:0000256" key="10">
    <source>
        <dbReference type="ARBA" id="ARBA00023002"/>
    </source>
</evidence>
<evidence type="ECO:0000256" key="13">
    <source>
        <dbReference type="ARBA" id="ARBA00023164"/>
    </source>
</evidence>
<comment type="cofactor">
    <cofactor evidence="1">
        <name>FMN</name>
        <dbReference type="ChEBI" id="CHEBI:58210"/>
    </cofactor>
</comment>
<evidence type="ECO:0000256" key="14">
    <source>
        <dbReference type="ARBA" id="ARBA00023291"/>
    </source>
</evidence>
<keyword evidence="13" id="KW-0314">Glutamate biosynthesis</keyword>